<feature type="chain" id="PRO_5013290967" evidence="2">
    <location>
        <begin position="25"/>
        <end position="148"/>
    </location>
</feature>
<dbReference type="PROSITE" id="PS51257">
    <property type="entry name" value="PROKAR_LIPOPROTEIN"/>
    <property type="match status" value="1"/>
</dbReference>
<gene>
    <name evidence="3" type="ORF">SAMN05444274_1282</name>
</gene>
<protein>
    <submittedName>
        <fullName evidence="3">Putative lipoprotein, rSAM/lipoprotein system</fullName>
    </submittedName>
</protein>
<keyword evidence="4" id="KW-1185">Reference proteome</keyword>
<dbReference type="EMBL" id="FQUM01000028">
    <property type="protein sequence ID" value="SHG05368.1"/>
    <property type="molecule type" value="Genomic_DNA"/>
</dbReference>
<evidence type="ECO:0000256" key="2">
    <source>
        <dbReference type="SAM" id="SignalP"/>
    </source>
</evidence>
<evidence type="ECO:0000256" key="1">
    <source>
        <dbReference type="SAM" id="MobiDB-lite"/>
    </source>
</evidence>
<dbReference type="Proteomes" id="UP000184164">
    <property type="component" value="Unassembled WGS sequence"/>
</dbReference>
<accession>A0A1M5GNZ0</accession>
<sequence>MKTSIFKRFNGLISFFLSVLGFGAACSLSSCEYGTPAVEYGTPYATFKVNGNVKSEVTFNSIPNIRVVMGFDTTFTDESGNYQISNTDFPDDQTFLIEFKDIDGETNGDYQPLDTIVEFIDPEFLGGTGNWDSGETEKEVNVKLKDKE</sequence>
<evidence type="ECO:0000313" key="3">
    <source>
        <dbReference type="EMBL" id="SHG05368.1"/>
    </source>
</evidence>
<organism evidence="3 4">
    <name type="scientific">Mariniphaga anaerophila</name>
    <dbReference type="NCBI Taxonomy" id="1484053"/>
    <lineage>
        <taxon>Bacteria</taxon>
        <taxon>Pseudomonadati</taxon>
        <taxon>Bacteroidota</taxon>
        <taxon>Bacteroidia</taxon>
        <taxon>Marinilabiliales</taxon>
        <taxon>Prolixibacteraceae</taxon>
        <taxon>Mariniphaga</taxon>
    </lineage>
</organism>
<reference evidence="3 4" key="1">
    <citation type="submission" date="2016-11" db="EMBL/GenBank/DDBJ databases">
        <authorList>
            <person name="Jaros S."/>
            <person name="Januszkiewicz K."/>
            <person name="Wedrychowicz H."/>
        </authorList>
    </citation>
    <scope>NUCLEOTIDE SEQUENCE [LARGE SCALE GENOMIC DNA]</scope>
    <source>
        <strain evidence="3 4">DSM 26910</strain>
    </source>
</reference>
<feature type="signal peptide" evidence="2">
    <location>
        <begin position="1"/>
        <end position="24"/>
    </location>
</feature>
<feature type="region of interest" description="Disordered" evidence="1">
    <location>
        <begin position="128"/>
        <end position="148"/>
    </location>
</feature>
<feature type="compositionally biased region" description="Basic and acidic residues" evidence="1">
    <location>
        <begin position="135"/>
        <end position="148"/>
    </location>
</feature>
<keyword evidence="3" id="KW-0449">Lipoprotein</keyword>
<name>A0A1M5GNZ0_9BACT</name>
<dbReference type="AlphaFoldDB" id="A0A1M5GNZ0"/>
<keyword evidence="2" id="KW-0732">Signal</keyword>
<dbReference type="InterPro" id="IPR026403">
    <property type="entry name" value="Lipo_with_rSAM"/>
</dbReference>
<dbReference type="NCBIfam" id="TIGR04134">
    <property type="entry name" value="lipo_with_rSAM"/>
    <property type="match status" value="1"/>
</dbReference>
<proteinExistence type="predicted"/>
<evidence type="ECO:0000313" key="4">
    <source>
        <dbReference type="Proteomes" id="UP000184164"/>
    </source>
</evidence>
<dbReference type="STRING" id="1484053.SAMN05444274_1282"/>
<dbReference type="RefSeq" id="WP_175550060.1">
    <property type="nucleotide sequence ID" value="NZ_FQUM01000028.1"/>
</dbReference>